<feature type="non-terminal residue" evidence="2">
    <location>
        <position position="1"/>
    </location>
</feature>
<dbReference type="EMBL" id="LXQA010072500">
    <property type="protein sequence ID" value="MCI09399.1"/>
    <property type="molecule type" value="Genomic_DNA"/>
</dbReference>
<dbReference type="Proteomes" id="UP000265520">
    <property type="component" value="Unassembled WGS sequence"/>
</dbReference>
<keyword evidence="3" id="KW-1185">Reference proteome</keyword>
<feature type="signal peptide" evidence="1">
    <location>
        <begin position="1"/>
        <end position="22"/>
    </location>
</feature>
<accession>A0A392PD45</accession>
<keyword evidence="1" id="KW-0732">Signal</keyword>
<evidence type="ECO:0000313" key="2">
    <source>
        <dbReference type="EMBL" id="MCI09399.1"/>
    </source>
</evidence>
<comment type="caution">
    <text evidence="2">The sequence shown here is derived from an EMBL/GenBank/DDBJ whole genome shotgun (WGS) entry which is preliminary data.</text>
</comment>
<evidence type="ECO:0000313" key="3">
    <source>
        <dbReference type="Proteomes" id="UP000265520"/>
    </source>
</evidence>
<evidence type="ECO:0000256" key="1">
    <source>
        <dbReference type="SAM" id="SignalP"/>
    </source>
</evidence>
<feature type="chain" id="PRO_5017406719" evidence="1">
    <location>
        <begin position="23"/>
        <end position="85"/>
    </location>
</feature>
<dbReference type="AlphaFoldDB" id="A0A392PD45"/>
<name>A0A392PD45_9FABA</name>
<reference evidence="2 3" key="1">
    <citation type="journal article" date="2018" name="Front. Plant Sci.">
        <title>Red Clover (Trifolium pratense) and Zigzag Clover (T. medium) - A Picture of Genomic Similarities and Differences.</title>
        <authorList>
            <person name="Dluhosova J."/>
            <person name="Istvanek J."/>
            <person name="Nedelnik J."/>
            <person name="Repkova J."/>
        </authorList>
    </citation>
    <scope>NUCLEOTIDE SEQUENCE [LARGE SCALE GENOMIC DNA]</scope>
    <source>
        <strain evidence="3">cv. 10/8</strain>
        <tissue evidence="2">Leaf</tissue>
    </source>
</reference>
<proteinExistence type="predicted"/>
<organism evidence="2 3">
    <name type="scientific">Trifolium medium</name>
    <dbReference type="NCBI Taxonomy" id="97028"/>
    <lineage>
        <taxon>Eukaryota</taxon>
        <taxon>Viridiplantae</taxon>
        <taxon>Streptophyta</taxon>
        <taxon>Embryophyta</taxon>
        <taxon>Tracheophyta</taxon>
        <taxon>Spermatophyta</taxon>
        <taxon>Magnoliopsida</taxon>
        <taxon>eudicotyledons</taxon>
        <taxon>Gunneridae</taxon>
        <taxon>Pentapetalae</taxon>
        <taxon>rosids</taxon>
        <taxon>fabids</taxon>
        <taxon>Fabales</taxon>
        <taxon>Fabaceae</taxon>
        <taxon>Papilionoideae</taxon>
        <taxon>50 kb inversion clade</taxon>
        <taxon>NPAAA clade</taxon>
        <taxon>Hologalegina</taxon>
        <taxon>IRL clade</taxon>
        <taxon>Trifolieae</taxon>
        <taxon>Trifolium</taxon>
    </lineage>
</organism>
<protein>
    <submittedName>
        <fullName evidence="2">Uncharacterized protein</fullName>
    </submittedName>
</protein>
<sequence length="85" mass="9593">CSFTVKILNWLAALLQVNISYSNLQDMIDVCCFASNMRVSDAFSVGLVGAITVIEIAHRRDLNYLWLERDSKLETLAFKSRLAIP</sequence>